<accession>A0A9W8J1S0</accession>
<dbReference type="Proteomes" id="UP001140091">
    <property type="component" value="Unassembled WGS sequence"/>
</dbReference>
<feature type="non-terminal residue" evidence="1">
    <location>
        <position position="62"/>
    </location>
</feature>
<keyword evidence="2" id="KW-1185">Reference proteome</keyword>
<proteinExistence type="predicted"/>
<dbReference type="AlphaFoldDB" id="A0A9W8J1S0"/>
<organism evidence="1 2">
    <name type="scientific">Candolleomyces eurysporus</name>
    <dbReference type="NCBI Taxonomy" id="2828524"/>
    <lineage>
        <taxon>Eukaryota</taxon>
        <taxon>Fungi</taxon>
        <taxon>Dikarya</taxon>
        <taxon>Basidiomycota</taxon>
        <taxon>Agaricomycotina</taxon>
        <taxon>Agaricomycetes</taxon>
        <taxon>Agaricomycetidae</taxon>
        <taxon>Agaricales</taxon>
        <taxon>Agaricineae</taxon>
        <taxon>Psathyrellaceae</taxon>
        <taxon>Candolleomyces</taxon>
    </lineage>
</organism>
<evidence type="ECO:0000313" key="1">
    <source>
        <dbReference type="EMBL" id="KAJ2922653.1"/>
    </source>
</evidence>
<reference evidence="1" key="1">
    <citation type="submission" date="2022-06" db="EMBL/GenBank/DDBJ databases">
        <title>Genome Sequence of Candolleomyces eurysporus.</title>
        <authorList>
            <person name="Buettner E."/>
        </authorList>
    </citation>
    <scope>NUCLEOTIDE SEQUENCE</scope>
    <source>
        <strain evidence="1">VTCC 930004</strain>
    </source>
</reference>
<comment type="caution">
    <text evidence="1">The sequence shown here is derived from an EMBL/GenBank/DDBJ whole genome shotgun (WGS) entry which is preliminary data.</text>
</comment>
<gene>
    <name evidence="1" type="ORF">H1R20_g14442</name>
</gene>
<evidence type="ECO:0000313" key="2">
    <source>
        <dbReference type="Proteomes" id="UP001140091"/>
    </source>
</evidence>
<protein>
    <submittedName>
        <fullName evidence="1">Uncharacterized protein</fullName>
    </submittedName>
</protein>
<name>A0A9W8J1S0_9AGAR</name>
<dbReference type="EMBL" id="JANBPK010001480">
    <property type="protein sequence ID" value="KAJ2922653.1"/>
    <property type="molecule type" value="Genomic_DNA"/>
</dbReference>
<sequence length="62" mass="7230">MLVEKLILLHVPIEVPSIVRVAARYRELRLCELLLDQIKVKKSIEEKRDDTTIFLGLECPEL</sequence>